<gene>
    <name evidence="1" type="ORF">D5086_008922</name>
</gene>
<evidence type="ECO:0000313" key="2">
    <source>
        <dbReference type="Proteomes" id="UP000309997"/>
    </source>
</evidence>
<evidence type="ECO:0000313" key="1">
    <source>
        <dbReference type="EMBL" id="KAL3597285.1"/>
    </source>
</evidence>
<proteinExistence type="predicted"/>
<accession>A0ACC4CIC5</accession>
<name>A0ACC4CIC5_POPAL</name>
<dbReference type="EMBL" id="RCHU02000004">
    <property type="protein sequence ID" value="KAL3597285.1"/>
    <property type="molecule type" value="Genomic_DNA"/>
</dbReference>
<dbReference type="Proteomes" id="UP000309997">
    <property type="component" value="Unassembled WGS sequence"/>
</dbReference>
<protein>
    <submittedName>
        <fullName evidence="1">Uncharacterized protein</fullName>
    </submittedName>
</protein>
<reference evidence="1 2" key="1">
    <citation type="journal article" date="2024" name="Plant Biotechnol. J.">
        <title>Genome and CRISPR/Cas9 system of a widespread forest tree (Populus alba) in the world.</title>
        <authorList>
            <person name="Liu Y.J."/>
            <person name="Jiang P.F."/>
            <person name="Han X.M."/>
            <person name="Li X.Y."/>
            <person name="Wang H.M."/>
            <person name="Wang Y.J."/>
            <person name="Wang X.X."/>
            <person name="Zeng Q.Y."/>
        </authorList>
    </citation>
    <scope>NUCLEOTIDE SEQUENCE [LARGE SCALE GENOMIC DNA]</scope>
    <source>
        <strain evidence="2">cv. PAL-ZL1</strain>
    </source>
</reference>
<sequence length="112" mass="12756">MGAVFEKIVTYYDIRIIRLSLEALLSRMGKRRRFPDIEQDRDIQTREDKLGFCEKRFSRYLAMSGLVDIWTGELAKLREKGQAVWSSGSSPTNVGSSKVVPGEEGSLRLEDI</sequence>
<keyword evidence="2" id="KW-1185">Reference proteome</keyword>
<comment type="caution">
    <text evidence="1">The sequence shown here is derived from an EMBL/GenBank/DDBJ whole genome shotgun (WGS) entry which is preliminary data.</text>
</comment>
<organism evidence="1 2">
    <name type="scientific">Populus alba</name>
    <name type="common">White poplar</name>
    <dbReference type="NCBI Taxonomy" id="43335"/>
    <lineage>
        <taxon>Eukaryota</taxon>
        <taxon>Viridiplantae</taxon>
        <taxon>Streptophyta</taxon>
        <taxon>Embryophyta</taxon>
        <taxon>Tracheophyta</taxon>
        <taxon>Spermatophyta</taxon>
        <taxon>Magnoliopsida</taxon>
        <taxon>eudicotyledons</taxon>
        <taxon>Gunneridae</taxon>
        <taxon>Pentapetalae</taxon>
        <taxon>rosids</taxon>
        <taxon>fabids</taxon>
        <taxon>Malpighiales</taxon>
        <taxon>Salicaceae</taxon>
        <taxon>Saliceae</taxon>
        <taxon>Populus</taxon>
    </lineage>
</organism>